<feature type="region of interest" description="Disordered" evidence="1">
    <location>
        <begin position="79"/>
        <end position="106"/>
    </location>
</feature>
<evidence type="ECO:0000313" key="5">
    <source>
        <dbReference type="EMBL" id="SHI65576.1"/>
    </source>
</evidence>
<dbReference type="InterPro" id="IPR024474">
    <property type="entry name" value="Znf_dom_IS66"/>
</dbReference>
<evidence type="ECO:0000313" key="6">
    <source>
        <dbReference type="Proteomes" id="UP000191240"/>
    </source>
</evidence>
<evidence type="ECO:0000259" key="4">
    <source>
        <dbReference type="Pfam" id="PF13007"/>
    </source>
</evidence>
<name>A0A1M6CX63_9FIRM</name>
<dbReference type="NCBIfam" id="NF033517">
    <property type="entry name" value="transpos_IS66"/>
    <property type="match status" value="1"/>
</dbReference>
<gene>
    <name evidence="5" type="ORF">SAMN02745671_01266</name>
</gene>
<feature type="compositionally biased region" description="Basic residues" evidence="1">
    <location>
        <begin position="94"/>
        <end position="104"/>
    </location>
</feature>
<evidence type="ECO:0000259" key="2">
    <source>
        <dbReference type="Pfam" id="PF03050"/>
    </source>
</evidence>
<feature type="compositionally biased region" description="Acidic residues" evidence="1">
    <location>
        <begin position="79"/>
        <end position="88"/>
    </location>
</feature>
<dbReference type="InterPro" id="IPR024463">
    <property type="entry name" value="Transposase_TnpC_homeodom"/>
</dbReference>
<dbReference type="Pfam" id="PF13007">
    <property type="entry name" value="LZ_Tnp_IS66"/>
    <property type="match status" value="1"/>
</dbReference>
<dbReference type="PANTHER" id="PTHR33678:SF2">
    <property type="match status" value="1"/>
</dbReference>
<dbReference type="Pfam" id="PF03050">
    <property type="entry name" value="DDE_Tnp_IS66"/>
    <property type="match status" value="1"/>
</dbReference>
<dbReference type="Pfam" id="PF13005">
    <property type="entry name" value="zf-IS66"/>
    <property type="match status" value="1"/>
</dbReference>
<reference evidence="5 6" key="1">
    <citation type="submission" date="2016-11" db="EMBL/GenBank/DDBJ databases">
        <authorList>
            <person name="Jaros S."/>
            <person name="Januszkiewicz K."/>
            <person name="Wedrychowicz H."/>
        </authorList>
    </citation>
    <scope>NUCLEOTIDE SEQUENCE [LARGE SCALE GENOMIC DNA]</scope>
    <source>
        <strain evidence="5 6">DSM 3074</strain>
    </source>
</reference>
<organism evidence="5 6">
    <name type="scientific">Anaerovibrio lipolyticus DSM 3074</name>
    <dbReference type="NCBI Taxonomy" id="1120997"/>
    <lineage>
        <taxon>Bacteria</taxon>
        <taxon>Bacillati</taxon>
        <taxon>Bacillota</taxon>
        <taxon>Negativicutes</taxon>
        <taxon>Selenomonadales</taxon>
        <taxon>Selenomonadaceae</taxon>
        <taxon>Anaerovibrio</taxon>
    </lineage>
</organism>
<evidence type="ECO:0000259" key="3">
    <source>
        <dbReference type="Pfam" id="PF13005"/>
    </source>
</evidence>
<evidence type="ECO:0000256" key="1">
    <source>
        <dbReference type="SAM" id="MobiDB-lite"/>
    </source>
</evidence>
<dbReference type="PANTHER" id="PTHR33678">
    <property type="entry name" value="BLL1576 PROTEIN"/>
    <property type="match status" value="1"/>
</dbReference>
<dbReference type="AlphaFoldDB" id="A0A1M6CX63"/>
<accession>A0A1M6CX63</accession>
<dbReference type="Proteomes" id="UP000191240">
    <property type="component" value="Unassembled WGS sequence"/>
</dbReference>
<feature type="domain" description="Transposase TnpC homeodomain" evidence="4">
    <location>
        <begin position="44"/>
        <end position="107"/>
    </location>
</feature>
<protein>
    <submittedName>
        <fullName evidence="5">Transposase</fullName>
    </submittedName>
</protein>
<feature type="domain" description="Transposase IS66 zinc-finger binding" evidence="3">
    <location>
        <begin position="125"/>
        <end position="171"/>
    </location>
</feature>
<dbReference type="OrthoDB" id="9760067at2"/>
<sequence length="423" mass="49271">MSDNSLLEKLKAEYEQKIAEMESCYQQKYYEMELRHKQEMDLMKEQLASMRKLLFSSKSERTKIILPNPDQLSLFDEVEQEAAPEPSEEATTVKAHKRKKQRTQKKLDLSKAERNVVVLDIPEEDRHCPACGSNELVPVGKEHVRDEVRIIPAKIIVDEIYQKVYKCKACENDEHVEFVKAPTPKPLVPNSPVTPSVMTATMLNKFQFALPLQRQEKLWQIMGLNLSKQTMANWIQHAYRDYLKPLIGLMKKQLLGENILHADETPVQVLKEKGRKNKSKSYMWLYSTGQYAKHHIRVFEYQPSRAGACASKFLEGFHGYLHTDAYAGYSQVDDVIHCCCMAHARRKFVEALPENIEHPEEYQDVSLRKWAAYLKLNRIVRSFQLKNGKNSGKKRPSLFFWLYLSTLKKNRVMFHSHPSFPRP</sequence>
<feature type="domain" description="Transposase IS66 central" evidence="2">
    <location>
        <begin position="192"/>
        <end position="371"/>
    </location>
</feature>
<proteinExistence type="predicted"/>
<dbReference type="EMBL" id="FQYW01000009">
    <property type="protein sequence ID" value="SHI65576.1"/>
    <property type="molecule type" value="Genomic_DNA"/>
</dbReference>
<dbReference type="InterPro" id="IPR052344">
    <property type="entry name" value="Transposase-related"/>
</dbReference>
<dbReference type="InterPro" id="IPR004291">
    <property type="entry name" value="Transposase_IS66_central"/>
</dbReference>